<dbReference type="EMBL" id="CAVMJV010000010">
    <property type="protein sequence ID" value="CAK5042871.1"/>
    <property type="molecule type" value="Genomic_DNA"/>
</dbReference>
<accession>A0ACB0YE19</accession>
<dbReference type="Proteomes" id="UP001497535">
    <property type="component" value="Unassembled WGS sequence"/>
</dbReference>
<reference evidence="1" key="1">
    <citation type="submission" date="2023-11" db="EMBL/GenBank/DDBJ databases">
        <authorList>
            <person name="Poullet M."/>
        </authorList>
    </citation>
    <scope>NUCLEOTIDE SEQUENCE</scope>
    <source>
        <strain evidence="1">E1834</strain>
    </source>
</reference>
<gene>
    <name evidence="1" type="ORF">MENTE1834_LOCUS10977</name>
</gene>
<comment type="caution">
    <text evidence="1">The sequence shown here is derived from an EMBL/GenBank/DDBJ whole genome shotgun (WGS) entry which is preliminary data.</text>
</comment>
<proteinExistence type="predicted"/>
<sequence length="65" mass="7557">MKLHDKSTLYSIDFSSYSIDFNKFFANFAFSSHFSSNFSEISFLSFFKFSIVIFAFSNSSFKLCV</sequence>
<evidence type="ECO:0000313" key="2">
    <source>
        <dbReference type="Proteomes" id="UP001497535"/>
    </source>
</evidence>
<evidence type="ECO:0000313" key="1">
    <source>
        <dbReference type="EMBL" id="CAK5042871.1"/>
    </source>
</evidence>
<name>A0ACB0YE19_MELEN</name>
<keyword evidence="2" id="KW-1185">Reference proteome</keyword>
<protein>
    <submittedName>
        <fullName evidence="1">Uncharacterized protein</fullName>
    </submittedName>
</protein>
<organism evidence="1 2">
    <name type="scientific">Meloidogyne enterolobii</name>
    <name type="common">Root-knot nematode worm</name>
    <name type="synonym">Meloidogyne mayaguensis</name>
    <dbReference type="NCBI Taxonomy" id="390850"/>
    <lineage>
        <taxon>Eukaryota</taxon>
        <taxon>Metazoa</taxon>
        <taxon>Ecdysozoa</taxon>
        <taxon>Nematoda</taxon>
        <taxon>Chromadorea</taxon>
        <taxon>Rhabditida</taxon>
        <taxon>Tylenchina</taxon>
        <taxon>Tylenchomorpha</taxon>
        <taxon>Tylenchoidea</taxon>
        <taxon>Meloidogynidae</taxon>
        <taxon>Meloidogyninae</taxon>
        <taxon>Meloidogyne</taxon>
    </lineage>
</organism>